<protein>
    <submittedName>
        <fullName evidence="2">DUF418 domain-containing protein</fullName>
    </submittedName>
</protein>
<keyword evidence="1" id="KW-0812">Transmembrane</keyword>
<keyword evidence="1" id="KW-0472">Membrane</keyword>
<evidence type="ECO:0000313" key="2">
    <source>
        <dbReference type="WBParaSite" id="MCU_010116-RA"/>
    </source>
</evidence>
<dbReference type="WBParaSite" id="MCU_010116-RA">
    <property type="protein sequence ID" value="MCU_010116-RA"/>
    <property type="gene ID" value="MCU_010116"/>
</dbReference>
<reference evidence="2" key="1">
    <citation type="submission" date="2019-11" db="UniProtKB">
        <authorList>
            <consortium name="WormBaseParasite"/>
        </authorList>
    </citation>
    <scope>IDENTIFICATION</scope>
</reference>
<sequence length="61" mass="6661">LSLLQVSFAVIEALLPYGWLAFLLSPGRLWYLGLSWVLFLLAGRVVAPRRPDDSGDSTSVG</sequence>
<feature type="transmembrane region" description="Helical" evidence="1">
    <location>
        <begin position="29"/>
        <end position="47"/>
    </location>
</feature>
<proteinExistence type="predicted"/>
<name>A0A5K3FP95_MESCO</name>
<accession>A0A5K3FP95</accession>
<organism evidence="2">
    <name type="scientific">Mesocestoides corti</name>
    <name type="common">Flatworm</name>
    <dbReference type="NCBI Taxonomy" id="53468"/>
    <lineage>
        <taxon>Eukaryota</taxon>
        <taxon>Metazoa</taxon>
        <taxon>Spiralia</taxon>
        <taxon>Lophotrochozoa</taxon>
        <taxon>Platyhelminthes</taxon>
        <taxon>Cestoda</taxon>
        <taxon>Eucestoda</taxon>
        <taxon>Cyclophyllidea</taxon>
        <taxon>Mesocestoididae</taxon>
        <taxon>Mesocestoides</taxon>
    </lineage>
</organism>
<keyword evidence="1" id="KW-1133">Transmembrane helix</keyword>
<evidence type="ECO:0000256" key="1">
    <source>
        <dbReference type="SAM" id="Phobius"/>
    </source>
</evidence>
<dbReference type="AlphaFoldDB" id="A0A5K3FP95"/>